<protein>
    <recommendedName>
        <fullName evidence="3">HTH tetR-type domain-containing protein</fullName>
    </recommendedName>
</protein>
<feature type="domain" description="HTH tetR-type" evidence="3">
    <location>
        <begin position="9"/>
        <end position="69"/>
    </location>
</feature>
<dbReference type="InterPro" id="IPR009057">
    <property type="entry name" value="Homeodomain-like_sf"/>
</dbReference>
<dbReference type="Pfam" id="PF00440">
    <property type="entry name" value="TetR_N"/>
    <property type="match status" value="1"/>
</dbReference>
<feature type="DNA-binding region" description="H-T-H motif" evidence="2">
    <location>
        <begin position="32"/>
        <end position="51"/>
    </location>
</feature>
<evidence type="ECO:0000313" key="4">
    <source>
        <dbReference type="EMBL" id="GAA3712070.1"/>
    </source>
</evidence>
<dbReference type="Gene3D" id="1.10.357.10">
    <property type="entry name" value="Tetracycline Repressor, domain 2"/>
    <property type="match status" value="1"/>
</dbReference>
<dbReference type="EMBL" id="BAAAYX010000014">
    <property type="protein sequence ID" value="GAA3712070.1"/>
    <property type="molecule type" value="Genomic_DNA"/>
</dbReference>
<name>A0ABP7E1E4_9ACTN</name>
<accession>A0ABP7E1E4</accession>
<evidence type="ECO:0000313" key="5">
    <source>
        <dbReference type="Proteomes" id="UP001500051"/>
    </source>
</evidence>
<evidence type="ECO:0000259" key="3">
    <source>
        <dbReference type="PROSITE" id="PS50977"/>
    </source>
</evidence>
<keyword evidence="1 2" id="KW-0238">DNA-binding</keyword>
<dbReference type="InterPro" id="IPR001647">
    <property type="entry name" value="HTH_TetR"/>
</dbReference>
<gene>
    <name evidence="4" type="ORF">GCM10022204_33690</name>
</gene>
<dbReference type="SUPFAM" id="SSF46689">
    <property type="entry name" value="Homeodomain-like"/>
    <property type="match status" value="1"/>
</dbReference>
<evidence type="ECO:0000256" key="1">
    <source>
        <dbReference type="ARBA" id="ARBA00023125"/>
    </source>
</evidence>
<proteinExistence type="predicted"/>
<dbReference type="Proteomes" id="UP001500051">
    <property type="component" value="Unassembled WGS sequence"/>
</dbReference>
<reference evidence="5" key="1">
    <citation type="journal article" date="2019" name="Int. J. Syst. Evol. Microbiol.">
        <title>The Global Catalogue of Microorganisms (GCM) 10K type strain sequencing project: providing services to taxonomists for standard genome sequencing and annotation.</title>
        <authorList>
            <consortium name="The Broad Institute Genomics Platform"/>
            <consortium name="The Broad Institute Genome Sequencing Center for Infectious Disease"/>
            <person name="Wu L."/>
            <person name="Ma J."/>
        </authorList>
    </citation>
    <scope>NUCLEOTIDE SEQUENCE [LARGE SCALE GENOMIC DNA]</scope>
    <source>
        <strain evidence="5">JCM 16548</strain>
    </source>
</reference>
<organism evidence="4 5">
    <name type="scientific">Microlunatus aurantiacus</name>
    <dbReference type="NCBI Taxonomy" id="446786"/>
    <lineage>
        <taxon>Bacteria</taxon>
        <taxon>Bacillati</taxon>
        <taxon>Actinomycetota</taxon>
        <taxon>Actinomycetes</taxon>
        <taxon>Propionibacteriales</taxon>
        <taxon>Propionibacteriaceae</taxon>
        <taxon>Microlunatus</taxon>
    </lineage>
</organism>
<dbReference type="PROSITE" id="PS50977">
    <property type="entry name" value="HTH_TETR_2"/>
    <property type="match status" value="1"/>
</dbReference>
<comment type="caution">
    <text evidence="4">The sequence shown here is derived from an EMBL/GenBank/DDBJ whole genome shotgun (WGS) entry which is preliminary data.</text>
</comment>
<sequence>MSRRADSVTDTGDRIVDALLARFGALPYDRIRLEDVAADAGVSLQTVIRRFGSKAGLVTAMAGRELTRIAGTREQHRGEPATRVVADLVAHYERYGDLILKVYAEAAQVEGLGEIARSGRAYHVQWCEEAFAPALEHLTDASLLRRRRAQLVALCDATTWRILRRDAGLEPAEIETALLELIAPLLAEDDG</sequence>
<evidence type="ECO:0000256" key="2">
    <source>
        <dbReference type="PROSITE-ProRule" id="PRU00335"/>
    </source>
</evidence>
<keyword evidence="5" id="KW-1185">Reference proteome</keyword>